<proteinExistence type="predicted"/>
<reference evidence="3 4" key="1">
    <citation type="submission" date="2017-09" db="EMBL/GenBank/DDBJ databases">
        <authorList>
            <person name="Ehlers B."/>
            <person name="Leendertz F.H."/>
        </authorList>
    </citation>
    <scope>NUCLEOTIDE SEQUENCE [LARGE SCALE GENOMIC DNA]</scope>
    <source>
        <strain evidence="3 4">CGMCC 4.6857</strain>
    </source>
</reference>
<feature type="transmembrane region" description="Helical" evidence="2">
    <location>
        <begin position="43"/>
        <end position="64"/>
    </location>
</feature>
<protein>
    <submittedName>
        <fullName evidence="3">Uncharacterized protein</fullName>
    </submittedName>
</protein>
<keyword evidence="4" id="KW-1185">Reference proteome</keyword>
<dbReference type="Proteomes" id="UP000219612">
    <property type="component" value="Unassembled WGS sequence"/>
</dbReference>
<feature type="region of interest" description="Disordered" evidence="1">
    <location>
        <begin position="68"/>
        <end position="102"/>
    </location>
</feature>
<keyword evidence="2" id="KW-0472">Membrane</keyword>
<organism evidence="3 4">
    <name type="scientific">Paractinoplanes atraurantiacus</name>
    <dbReference type="NCBI Taxonomy" id="1036182"/>
    <lineage>
        <taxon>Bacteria</taxon>
        <taxon>Bacillati</taxon>
        <taxon>Actinomycetota</taxon>
        <taxon>Actinomycetes</taxon>
        <taxon>Micromonosporales</taxon>
        <taxon>Micromonosporaceae</taxon>
        <taxon>Paractinoplanes</taxon>
    </lineage>
</organism>
<dbReference type="RefSeq" id="WP_097326193.1">
    <property type="nucleotide sequence ID" value="NZ_OBDY01000022.1"/>
</dbReference>
<sequence>MTGENYDQMLRDANPHRPATVDLDGADQELLAQIVAEPVRRRLPWALAAAGAAAAVVVAVVVALPATSTSRPEPPAVSVSPSAPAKPKPEPTTASGDVSRAAAGSPRLFPGADWTVIHLAPIGPRQGEMAYRKGDRRLMLTWHPTAHYDTYRKDRYKTKEKVAVADLTGYLVTIGGSGFDVVTEPRDGVFAELRSDDSWTREESRSFLAGFRRVDVPTWIAAVTPMVDPSGASADRVAEALKEVPLPPSWRSDGLGTPETDTAVVRRVVCSWLAEWQRATFDDDHDAAKRAVGALLTSPDWPVVQRMEPGSALPRTIKVVARRMADGQADDLEVDSYRRTFCGQN</sequence>
<evidence type="ECO:0000256" key="1">
    <source>
        <dbReference type="SAM" id="MobiDB-lite"/>
    </source>
</evidence>
<accession>A0A285JKW0</accession>
<evidence type="ECO:0000256" key="2">
    <source>
        <dbReference type="SAM" id="Phobius"/>
    </source>
</evidence>
<dbReference type="EMBL" id="OBDY01000022">
    <property type="protein sequence ID" value="SNY60952.1"/>
    <property type="molecule type" value="Genomic_DNA"/>
</dbReference>
<feature type="compositionally biased region" description="Low complexity" evidence="1">
    <location>
        <begin position="76"/>
        <end position="95"/>
    </location>
</feature>
<evidence type="ECO:0000313" key="3">
    <source>
        <dbReference type="EMBL" id="SNY60952.1"/>
    </source>
</evidence>
<evidence type="ECO:0000313" key="4">
    <source>
        <dbReference type="Proteomes" id="UP000219612"/>
    </source>
</evidence>
<keyword evidence="2" id="KW-0812">Transmembrane</keyword>
<name>A0A285JKW0_9ACTN</name>
<dbReference type="AlphaFoldDB" id="A0A285JKW0"/>
<gene>
    <name evidence="3" type="ORF">SAMN05421748_12242</name>
</gene>
<keyword evidence="2" id="KW-1133">Transmembrane helix</keyword>